<dbReference type="GO" id="GO:0006597">
    <property type="term" value="P:spermine biosynthetic process"/>
    <property type="evidence" value="ECO:0007669"/>
    <property type="project" value="InterPro"/>
</dbReference>
<protein>
    <submittedName>
        <fullName evidence="2">Spermine synthase</fullName>
    </submittedName>
</protein>
<dbReference type="AlphaFoldDB" id="A0A485NND5"/>
<name>A0A485NND5_LYNPA</name>
<dbReference type="Proteomes" id="UP000386466">
    <property type="component" value="Unassembled WGS sequence"/>
</dbReference>
<keyword evidence="3" id="KW-1185">Reference proteome</keyword>
<dbReference type="InterPro" id="IPR015576">
    <property type="entry name" value="Spermine_synthase_animal"/>
</dbReference>
<evidence type="ECO:0000259" key="1">
    <source>
        <dbReference type="Pfam" id="PF17950"/>
    </source>
</evidence>
<feature type="domain" description="Spermine synthase N-terminal" evidence="1">
    <location>
        <begin position="21"/>
        <end position="98"/>
    </location>
</feature>
<gene>
    <name evidence="2" type="ORF">LYPA_23C005649</name>
</gene>
<dbReference type="FunFam" id="3.30.160.110:FF:000002">
    <property type="entry name" value="spermine synthase"/>
    <property type="match status" value="1"/>
</dbReference>
<dbReference type="Pfam" id="PF17950">
    <property type="entry name" value="SpmSyn_N"/>
    <property type="match status" value="1"/>
</dbReference>
<dbReference type="InterPro" id="IPR040900">
    <property type="entry name" value="SpmSyn_N"/>
</dbReference>
<reference evidence="2 3" key="1">
    <citation type="submission" date="2019-01" db="EMBL/GenBank/DDBJ databases">
        <authorList>
            <person name="Alioto T."/>
            <person name="Alioto T."/>
        </authorList>
    </citation>
    <scope>NUCLEOTIDE SEQUENCE [LARGE SCALE GENOMIC DNA]</scope>
</reference>
<evidence type="ECO:0000313" key="2">
    <source>
        <dbReference type="EMBL" id="VFV35321.1"/>
    </source>
</evidence>
<evidence type="ECO:0000313" key="3">
    <source>
        <dbReference type="Proteomes" id="UP000386466"/>
    </source>
</evidence>
<dbReference type="PANTHER" id="PTHR46315:SF1">
    <property type="entry name" value="SPERMINE SYNTHASE"/>
    <property type="match status" value="1"/>
</dbReference>
<sequence>MPTAGHSALTFMLGAKADGETVLKGLQSIFQEQAMTESVHNWQDHSYLAAFVNQKGSFANLRIHPHGLALLALQSYDGDSQGQEVESFEKVEERMEELK</sequence>
<dbReference type="EMBL" id="CAAGRJ010021044">
    <property type="protein sequence ID" value="VFV35321.1"/>
    <property type="molecule type" value="Genomic_DNA"/>
</dbReference>
<proteinExistence type="predicted"/>
<dbReference type="GO" id="GO:0016768">
    <property type="term" value="F:spermine synthase activity"/>
    <property type="evidence" value="ECO:0007669"/>
    <property type="project" value="InterPro"/>
</dbReference>
<accession>A0A485NND5</accession>
<dbReference type="PANTHER" id="PTHR46315">
    <property type="entry name" value="SPERMINE SYNTHASE"/>
    <property type="match status" value="1"/>
</dbReference>
<organism evidence="2 3">
    <name type="scientific">Lynx pardinus</name>
    <name type="common">Iberian lynx</name>
    <name type="synonym">Felis pardina</name>
    <dbReference type="NCBI Taxonomy" id="191816"/>
    <lineage>
        <taxon>Eukaryota</taxon>
        <taxon>Metazoa</taxon>
        <taxon>Chordata</taxon>
        <taxon>Craniata</taxon>
        <taxon>Vertebrata</taxon>
        <taxon>Euteleostomi</taxon>
        <taxon>Mammalia</taxon>
        <taxon>Eutheria</taxon>
        <taxon>Laurasiatheria</taxon>
        <taxon>Carnivora</taxon>
        <taxon>Feliformia</taxon>
        <taxon>Felidae</taxon>
        <taxon>Felinae</taxon>
        <taxon>Lynx</taxon>
    </lineage>
</organism>
<dbReference type="Gene3D" id="3.30.160.110">
    <property type="entry name" value="Siroheme synthase, domain 2"/>
    <property type="match status" value="1"/>
</dbReference>